<dbReference type="InterPro" id="IPR007061">
    <property type="entry name" value="MST-like"/>
</dbReference>
<keyword evidence="3" id="KW-1185">Reference proteome</keyword>
<dbReference type="KEGG" id="asl:Aeqsu_0719"/>
<name>I3YTA9_AEQSU</name>
<dbReference type="HOGENOM" id="CLU_731010_0_0_10"/>
<feature type="chain" id="PRO_5003684060" description="DinB-like domain-containing protein" evidence="1">
    <location>
        <begin position="22"/>
        <end position="378"/>
    </location>
</feature>
<sequence>MNSIKILLVSIFLCNISFVKAQEQERDWVPFSQILDLEVKKDLVFELTASVKVDVKEPNSQAGLWARVDNKGKTMGFFDNMSDRPIKDSTWKTYSIKGILDSKAKRLVFGGLVYGNGSFYYDDFKLSIENPKTGKMEEVAIDNSGFEEVVANSEIPKWWIGISKEAFENTAGFSMNSSDESSEGNHSLKIEGKNITRTVQNYIGPIDGYSPQIGTLVTMLNNLSERVEYAVGNMSQAELDYQLDEKSNSVGALIMHLAATETYFQEATFGESNLSEAELEELRIAMELGDEGRQHIKGHDATYYLDIYKKARKRTLELLKEKDDAWLAEVPEGSTVNNHFSWFHVMEHQSSHLGQILLLQKRIPETKTLDLKNDKKVD</sequence>
<organism evidence="2 3">
    <name type="scientific">Aequorivita sublithincola (strain DSM 14238 / LMG 21431 / ACAM 643 / 9-3)</name>
    <dbReference type="NCBI Taxonomy" id="746697"/>
    <lineage>
        <taxon>Bacteria</taxon>
        <taxon>Pseudomonadati</taxon>
        <taxon>Bacteroidota</taxon>
        <taxon>Flavobacteriia</taxon>
        <taxon>Flavobacteriales</taxon>
        <taxon>Flavobacteriaceae</taxon>
        <taxon>Aequorivita</taxon>
    </lineage>
</organism>
<gene>
    <name evidence="2" type="ordered locus">Aeqsu_0719</name>
</gene>
<dbReference type="PATRIC" id="fig|746697.3.peg.718"/>
<evidence type="ECO:0000313" key="3">
    <source>
        <dbReference type="Proteomes" id="UP000006049"/>
    </source>
</evidence>
<dbReference type="Gene3D" id="2.60.120.260">
    <property type="entry name" value="Galactose-binding domain-like"/>
    <property type="match status" value="1"/>
</dbReference>
<dbReference type="InterPro" id="IPR034660">
    <property type="entry name" value="DinB/YfiT-like"/>
</dbReference>
<evidence type="ECO:0008006" key="4">
    <source>
        <dbReference type="Google" id="ProtNLM"/>
    </source>
</evidence>
<proteinExistence type="predicted"/>
<keyword evidence="1" id="KW-0732">Signal</keyword>
<reference evidence="2 3" key="1">
    <citation type="submission" date="2012-06" db="EMBL/GenBank/DDBJ databases">
        <title>The complete genome of Aequorivita sublithincola DSM 14238.</title>
        <authorList>
            <consortium name="US DOE Joint Genome Institute (JGI-PGF)"/>
            <person name="Lucas S."/>
            <person name="Copeland A."/>
            <person name="Lapidus A."/>
            <person name="Goodwin L."/>
            <person name="Pitluck S."/>
            <person name="Peters L."/>
            <person name="Munk A.C.C."/>
            <person name="Kyrpides N."/>
            <person name="Mavromatis K."/>
            <person name="Pagani I."/>
            <person name="Ivanova N."/>
            <person name="Ovchinnikova G."/>
            <person name="Zeytun A."/>
            <person name="Detter J.C."/>
            <person name="Han C."/>
            <person name="Land M."/>
            <person name="Hauser L."/>
            <person name="Markowitz V."/>
            <person name="Cheng J.-F."/>
            <person name="Hugenholtz P."/>
            <person name="Woyke T."/>
            <person name="Wu D."/>
            <person name="Tindall B."/>
            <person name="Faehnrich R."/>
            <person name="Brambilla E."/>
            <person name="Klenk H.-P."/>
            <person name="Eisen J.A."/>
        </authorList>
    </citation>
    <scope>NUCLEOTIDE SEQUENCE [LARGE SCALE GENOMIC DNA]</scope>
    <source>
        <strain evidence="3">DSM 14238 / LMG 21431 / ACAM 643 / 9-3</strain>
    </source>
</reference>
<protein>
    <recommendedName>
        <fullName evidence="4">DinB-like domain-containing protein</fullName>
    </recommendedName>
</protein>
<dbReference type="AlphaFoldDB" id="I3YTA9"/>
<dbReference type="EMBL" id="CP003280">
    <property type="protein sequence ID" value="AFL80227.1"/>
    <property type="molecule type" value="Genomic_DNA"/>
</dbReference>
<dbReference type="SUPFAM" id="SSF109854">
    <property type="entry name" value="DinB/YfiT-like putative metalloenzymes"/>
    <property type="match status" value="1"/>
</dbReference>
<dbReference type="Gene3D" id="1.20.120.450">
    <property type="entry name" value="dinb family like domain"/>
    <property type="match status" value="1"/>
</dbReference>
<dbReference type="STRING" id="746697.Aeqsu_0719"/>
<dbReference type="Pfam" id="PF04978">
    <property type="entry name" value="MST"/>
    <property type="match status" value="1"/>
</dbReference>
<accession>I3YTA9</accession>
<dbReference type="Proteomes" id="UP000006049">
    <property type="component" value="Chromosome"/>
</dbReference>
<dbReference type="RefSeq" id="WP_014781485.1">
    <property type="nucleotide sequence ID" value="NC_018013.1"/>
</dbReference>
<feature type="signal peptide" evidence="1">
    <location>
        <begin position="1"/>
        <end position="21"/>
    </location>
</feature>
<dbReference type="eggNOG" id="COG2318">
    <property type="taxonomic scope" value="Bacteria"/>
</dbReference>
<evidence type="ECO:0000256" key="1">
    <source>
        <dbReference type="SAM" id="SignalP"/>
    </source>
</evidence>
<evidence type="ECO:0000313" key="2">
    <source>
        <dbReference type="EMBL" id="AFL80227.1"/>
    </source>
</evidence>